<gene>
    <name evidence="1" type="ORF">FKW44_011954</name>
</gene>
<feature type="non-terminal residue" evidence="1">
    <location>
        <position position="90"/>
    </location>
</feature>
<name>A0A7T8HIN9_CALRO</name>
<protein>
    <submittedName>
        <fullName evidence="1">Protein msta_ isoform Alike</fullName>
    </submittedName>
</protein>
<dbReference type="Proteomes" id="UP000595437">
    <property type="component" value="Chromosome 7"/>
</dbReference>
<sequence length="90" mass="10455">WEEGVTKNPEVVIPHQTNAEFIIESYDSSCYLYDTMPLFAFFSCRRQRPSATPRSFHGHPLSLGVMKKTLGLMVFEALYRQFDFSDETIQ</sequence>
<dbReference type="AlphaFoldDB" id="A0A7T8HIN9"/>
<evidence type="ECO:0000313" key="2">
    <source>
        <dbReference type="Proteomes" id="UP000595437"/>
    </source>
</evidence>
<feature type="non-terminal residue" evidence="1">
    <location>
        <position position="1"/>
    </location>
</feature>
<proteinExistence type="predicted"/>
<evidence type="ECO:0000313" key="1">
    <source>
        <dbReference type="EMBL" id="QQP50818.1"/>
    </source>
</evidence>
<accession>A0A7T8HIN9</accession>
<organism evidence="1 2">
    <name type="scientific">Caligus rogercresseyi</name>
    <name type="common">Sea louse</name>
    <dbReference type="NCBI Taxonomy" id="217165"/>
    <lineage>
        <taxon>Eukaryota</taxon>
        <taxon>Metazoa</taxon>
        <taxon>Ecdysozoa</taxon>
        <taxon>Arthropoda</taxon>
        <taxon>Crustacea</taxon>
        <taxon>Multicrustacea</taxon>
        <taxon>Hexanauplia</taxon>
        <taxon>Copepoda</taxon>
        <taxon>Siphonostomatoida</taxon>
        <taxon>Caligidae</taxon>
        <taxon>Caligus</taxon>
    </lineage>
</organism>
<reference evidence="2" key="1">
    <citation type="submission" date="2021-01" db="EMBL/GenBank/DDBJ databases">
        <title>Caligus Genome Assembly.</title>
        <authorList>
            <person name="Gallardo-Escarate C."/>
        </authorList>
    </citation>
    <scope>NUCLEOTIDE SEQUENCE [LARGE SCALE GENOMIC DNA]</scope>
</reference>
<keyword evidence="2" id="KW-1185">Reference proteome</keyword>
<dbReference type="OrthoDB" id="3174329at2759"/>
<dbReference type="EMBL" id="CP045896">
    <property type="protein sequence ID" value="QQP50818.1"/>
    <property type="molecule type" value="Genomic_DNA"/>
</dbReference>